<name>A0A550HXA1_9FLAO</name>
<dbReference type="PANTHER" id="PTHR43651:SF11">
    <property type="entry name" value="MALTO-OLIGOSYLTREHALOSE TREHALOHYDROLASE"/>
    <property type="match status" value="1"/>
</dbReference>
<evidence type="ECO:0000256" key="6">
    <source>
        <dbReference type="ARBA" id="ARBA00023277"/>
    </source>
</evidence>
<comment type="similarity">
    <text evidence="3">Belongs to the glycosyl hydrolase 13 family. GlgB subfamily.</text>
</comment>
<keyword evidence="5" id="KW-0808">Transferase</keyword>
<dbReference type="GO" id="GO:0004553">
    <property type="term" value="F:hydrolase activity, hydrolyzing O-glycosyl compounds"/>
    <property type="evidence" value="ECO:0007669"/>
    <property type="project" value="InterPro"/>
</dbReference>
<dbReference type="SUPFAM" id="SSF51445">
    <property type="entry name" value="(Trans)glycosidases"/>
    <property type="match status" value="1"/>
</dbReference>
<proteinExistence type="inferred from homology"/>
<dbReference type="Gene3D" id="2.60.40.1180">
    <property type="entry name" value="Golgi alpha-mannosidase II"/>
    <property type="match status" value="1"/>
</dbReference>
<dbReference type="CDD" id="cd02855">
    <property type="entry name" value="E_set_GBE_prok_N"/>
    <property type="match status" value="1"/>
</dbReference>
<dbReference type="GO" id="GO:0043169">
    <property type="term" value="F:cation binding"/>
    <property type="evidence" value="ECO:0007669"/>
    <property type="project" value="InterPro"/>
</dbReference>
<dbReference type="SUPFAM" id="SSF81296">
    <property type="entry name" value="E set domains"/>
    <property type="match status" value="1"/>
</dbReference>
<dbReference type="InterPro" id="IPR037439">
    <property type="entry name" value="Branching_enzy"/>
</dbReference>
<gene>
    <name evidence="9" type="ORF">FGM01_13775</name>
</gene>
<reference evidence="9 10" key="1">
    <citation type="submission" date="2019-06" db="EMBL/GenBank/DDBJ databases">
        <title>Gramella sabulilitoris sp. nov., isolated from a marine sand.</title>
        <authorList>
            <person name="Yoon J.-H."/>
        </authorList>
    </citation>
    <scope>NUCLEOTIDE SEQUENCE [LARGE SCALE GENOMIC DNA]</scope>
    <source>
        <strain evidence="9 10">HSMS-1</strain>
    </source>
</reference>
<dbReference type="Pfam" id="PF02806">
    <property type="entry name" value="Alpha-amylase_C"/>
    <property type="match status" value="1"/>
</dbReference>
<dbReference type="GO" id="GO:0005978">
    <property type="term" value="P:glycogen biosynthetic process"/>
    <property type="evidence" value="ECO:0007669"/>
    <property type="project" value="InterPro"/>
</dbReference>
<evidence type="ECO:0000256" key="7">
    <source>
        <dbReference type="PIRSR" id="PIRSR000463-1"/>
    </source>
</evidence>
<dbReference type="InterPro" id="IPR014756">
    <property type="entry name" value="Ig_E-set"/>
</dbReference>
<feature type="active site" description="Nucleophile" evidence="7">
    <location>
        <position position="289"/>
    </location>
</feature>
<dbReference type="EMBL" id="VHSF01000004">
    <property type="protein sequence ID" value="TRO63330.1"/>
    <property type="molecule type" value="Genomic_DNA"/>
</dbReference>
<dbReference type="InterPro" id="IPR044143">
    <property type="entry name" value="GlgB_N_E_set_prok"/>
</dbReference>
<dbReference type="InterPro" id="IPR013780">
    <property type="entry name" value="Glyco_hydro_b"/>
</dbReference>
<dbReference type="SUPFAM" id="SSF51011">
    <property type="entry name" value="Glycosyl hydrolase domain"/>
    <property type="match status" value="1"/>
</dbReference>
<dbReference type="RefSeq" id="WP_143411771.1">
    <property type="nucleotide sequence ID" value="NZ_VHSF01000004.1"/>
</dbReference>
<dbReference type="InterPro" id="IPR006047">
    <property type="entry name" value="GH13_cat_dom"/>
</dbReference>
<dbReference type="Pfam" id="PF00128">
    <property type="entry name" value="Alpha-amylase"/>
    <property type="match status" value="2"/>
</dbReference>
<dbReference type="AlphaFoldDB" id="A0A550HXA1"/>
<accession>A0A550HXA1</accession>
<organism evidence="9 10">
    <name type="scientific">Christiangramia sabulilitoris</name>
    <dbReference type="NCBI Taxonomy" id="2583991"/>
    <lineage>
        <taxon>Bacteria</taxon>
        <taxon>Pseudomonadati</taxon>
        <taxon>Bacteroidota</taxon>
        <taxon>Flavobacteriia</taxon>
        <taxon>Flavobacteriales</taxon>
        <taxon>Flavobacteriaceae</taxon>
        <taxon>Christiangramia</taxon>
    </lineage>
</organism>
<dbReference type="Pfam" id="PF02922">
    <property type="entry name" value="CBM_48"/>
    <property type="match status" value="1"/>
</dbReference>
<dbReference type="PIRSF" id="PIRSF000463">
    <property type="entry name" value="GlgB"/>
    <property type="match status" value="1"/>
</dbReference>
<dbReference type="OrthoDB" id="9761875at2"/>
<dbReference type="GO" id="GO:0003844">
    <property type="term" value="F:1,4-alpha-glucan branching enzyme activity"/>
    <property type="evidence" value="ECO:0007669"/>
    <property type="project" value="UniProtKB-EC"/>
</dbReference>
<dbReference type="Gene3D" id="2.60.40.10">
    <property type="entry name" value="Immunoglobulins"/>
    <property type="match status" value="1"/>
</dbReference>
<dbReference type="InterPro" id="IPR017853">
    <property type="entry name" value="GH"/>
</dbReference>
<evidence type="ECO:0000256" key="5">
    <source>
        <dbReference type="ARBA" id="ARBA00022679"/>
    </source>
</evidence>
<evidence type="ECO:0000256" key="4">
    <source>
        <dbReference type="ARBA" id="ARBA00012541"/>
    </source>
</evidence>
<dbReference type="InterPro" id="IPR013783">
    <property type="entry name" value="Ig-like_fold"/>
</dbReference>
<protein>
    <recommendedName>
        <fullName evidence="4">1,4-alpha-glucan branching enzyme</fullName>
        <ecNumber evidence="4">2.4.1.18</ecNumber>
    </recommendedName>
</protein>
<keyword evidence="6" id="KW-0119">Carbohydrate metabolism</keyword>
<evidence type="ECO:0000313" key="9">
    <source>
        <dbReference type="EMBL" id="TRO63330.1"/>
    </source>
</evidence>
<dbReference type="CDD" id="cd11325">
    <property type="entry name" value="AmyAc_GTHase"/>
    <property type="match status" value="1"/>
</dbReference>
<comment type="caution">
    <text evidence="9">The sequence shown here is derived from an EMBL/GenBank/DDBJ whole genome shotgun (WGS) entry which is preliminary data.</text>
</comment>
<keyword evidence="10" id="KW-1185">Reference proteome</keyword>
<dbReference type="PANTHER" id="PTHR43651">
    <property type="entry name" value="1,4-ALPHA-GLUCAN-BRANCHING ENZYME"/>
    <property type="match status" value="1"/>
</dbReference>
<evidence type="ECO:0000313" key="10">
    <source>
        <dbReference type="Proteomes" id="UP000315131"/>
    </source>
</evidence>
<comment type="function">
    <text evidence="2">Catalyzes the formation of the alpha-1,6-glucosidic linkages in glycogen by scission of a 1,4-alpha-linked oligosaccharide from growing alpha-1,4-glucan chains and the subsequent attachment of the oligosaccharide to the alpha-1,6 position.</text>
</comment>
<evidence type="ECO:0000256" key="1">
    <source>
        <dbReference type="ARBA" id="ARBA00000826"/>
    </source>
</evidence>
<sequence length="603" mass="68410">MKEEMNVLQPIVASEGMGAIVEIGYTTFRVWAPHAEMVFVSGDFNSWTEDDLELEKEENGYWAGTTDLAKEGDQYKYVIWNSGQKLLRNDPYALEVTNSNGNSIVRTLNFDWEGDDYQLPSWNTLVIYELHVGTFNRKQPDQVGTFDDVIEKLAYLKELGINCIELLPVAEFAGGISWGYNPAHPFAIEQDYGGPDGLFRLVKEAHKMGIGIIMDVVYNHLGPSDVDLWQFDGWSENDKGGIYFYNDQRSETPWGDTRPDYGRPEVRQYFRDNALMWIEKYHCDGLRMDATSYIRYEGGGLGFDTEILEGIILMRDINSEIKSKFPNVLTIAEDLKGQDIITNDIAHGGIGYGTQWDMNFVHPIREALIHPDDDGRNLEVIAEALTYRYGNDVFSRVIYTESHDEVANGKARVPEEIQPGDAESAFAKKRAILGLVLVLTAPGIPMIFQGQEFMEDEYFKDDEGLDWEKYEKLKGIGRLASDLIGLRTGLHGGTNGLRGQETEILHLNQETKILAYKRLNSGDHVEPVLVVINFSHRDYENYGIGIEEGTDWKLRFNSTWKGYDEDFSEMEVDGMNTAEKVTDDKAWTGELNIPAYGAQIYTL</sequence>
<dbReference type="EC" id="2.4.1.18" evidence="4"/>
<evidence type="ECO:0000259" key="8">
    <source>
        <dbReference type="SMART" id="SM00642"/>
    </source>
</evidence>
<dbReference type="SMART" id="SM00642">
    <property type="entry name" value="Aamy"/>
    <property type="match status" value="1"/>
</dbReference>
<evidence type="ECO:0000256" key="2">
    <source>
        <dbReference type="ARBA" id="ARBA00002953"/>
    </source>
</evidence>
<feature type="active site" description="Proton donor" evidence="7">
    <location>
        <position position="333"/>
    </location>
</feature>
<comment type="catalytic activity">
    <reaction evidence="1">
        <text>Transfers a segment of a (1-&gt;4)-alpha-D-glucan chain to a primary hydroxy group in a similar glucan chain.</text>
        <dbReference type="EC" id="2.4.1.18"/>
    </reaction>
</comment>
<dbReference type="InterPro" id="IPR006048">
    <property type="entry name" value="A-amylase/branching_C"/>
</dbReference>
<evidence type="ECO:0000256" key="3">
    <source>
        <dbReference type="ARBA" id="ARBA00009000"/>
    </source>
</evidence>
<dbReference type="InterPro" id="IPR004193">
    <property type="entry name" value="Glyco_hydro_13_N"/>
</dbReference>
<dbReference type="Gene3D" id="3.20.20.80">
    <property type="entry name" value="Glycosidases"/>
    <property type="match status" value="1"/>
</dbReference>
<feature type="domain" description="Glycosyl hydrolase family 13 catalytic" evidence="8">
    <location>
        <begin position="129"/>
        <end position="480"/>
    </location>
</feature>
<dbReference type="Proteomes" id="UP000315131">
    <property type="component" value="Unassembled WGS sequence"/>
</dbReference>